<dbReference type="Gene3D" id="1.10.101.10">
    <property type="entry name" value="PGBD-like superfamily/PGBD"/>
    <property type="match status" value="1"/>
</dbReference>
<feature type="domain" description="Peptidoglycan binding-like" evidence="1">
    <location>
        <begin position="9"/>
        <end position="48"/>
    </location>
</feature>
<dbReference type="Pfam" id="PF01471">
    <property type="entry name" value="PG_binding_1"/>
    <property type="match status" value="1"/>
</dbReference>
<dbReference type="EMBL" id="CACRTW010000021">
    <property type="protein sequence ID" value="VYU08513.1"/>
    <property type="molecule type" value="Genomic_DNA"/>
</dbReference>
<protein>
    <submittedName>
        <fullName evidence="2">Peptidoglycan binding domain protein</fullName>
    </submittedName>
</protein>
<evidence type="ECO:0000313" key="2">
    <source>
        <dbReference type="EMBL" id="VYU08513.1"/>
    </source>
</evidence>
<accession>A0A6N3C652</accession>
<gene>
    <name evidence="2" type="ORF">CALFYP39_01385</name>
</gene>
<name>A0A6N3C652_9ACTN</name>
<proteinExistence type="predicted"/>
<evidence type="ECO:0000259" key="1">
    <source>
        <dbReference type="Pfam" id="PF01471"/>
    </source>
</evidence>
<dbReference type="AlphaFoldDB" id="A0A6N3C652"/>
<reference evidence="2" key="1">
    <citation type="submission" date="2019-11" db="EMBL/GenBank/DDBJ databases">
        <authorList>
            <person name="Feng L."/>
        </authorList>
    </citation>
    <scope>NUCLEOTIDE SEQUENCE</scope>
    <source>
        <strain evidence="2">CaerofaciensLFYP39</strain>
    </source>
</reference>
<sequence>MEPISQGMQGPAVEDVQTRLSSLGYMIDAAEMTAKEFGATTVAAVRAFRT</sequence>
<dbReference type="InterPro" id="IPR002477">
    <property type="entry name" value="Peptidoglycan-bd-like"/>
</dbReference>
<dbReference type="InterPro" id="IPR036366">
    <property type="entry name" value="PGBDSf"/>
</dbReference>
<organism evidence="2">
    <name type="scientific">Collinsella aerofaciens</name>
    <dbReference type="NCBI Taxonomy" id="74426"/>
    <lineage>
        <taxon>Bacteria</taxon>
        <taxon>Bacillati</taxon>
        <taxon>Actinomycetota</taxon>
        <taxon>Coriobacteriia</taxon>
        <taxon>Coriobacteriales</taxon>
        <taxon>Coriobacteriaceae</taxon>
        <taxon>Collinsella</taxon>
    </lineage>
</organism>
<dbReference type="SUPFAM" id="SSF47090">
    <property type="entry name" value="PGBD-like"/>
    <property type="match status" value="1"/>
</dbReference>
<dbReference type="InterPro" id="IPR036365">
    <property type="entry name" value="PGBD-like_sf"/>
</dbReference>